<feature type="region of interest" description="Disordered" evidence="1">
    <location>
        <begin position="24"/>
        <end position="51"/>
    </location>
</feature>
<dbReference type="Proteomes" id="UP000639606">
    <property type="component" value="Unassembled WGS sequence"/>
</dbReference>
<reference evidence="2" key="2">
    <citation type="submission" date="2020-09" db="EMBL/GenBank/DDBJ databases">
        <authorList>
            <person name="Sun Q."/>
            <person name="Ohkuma M."/>
        </authorList>
    </citation>
    <scope>NUCLEOTIDE SEQUENCE</scope>
    <source>
        <strain evidence="2">JCM 3313</strain>
    </source>
</reference>
<comment type="caution">
    <text evidence="2">The sequence shown here is derived from an EMBL/GenBank/DDBJ whole genome shotgun (WGS) entry which is preliminary data.</text>
</comment>
<gene>
    <name evidence="2" type="ORF">GCM10010185_62650</name>
</gene>
<evidence type="ECO:0000313" key="3">
    <source>
        <dbReference type="Proteomes" id="UP000639606"/>
    </source>
</evidence>
<evidence type="ECO:0000313" key="2">
    <source>
        <dbReference type="EMBL" id="GGP80288.1"/>
    </source>
</evidence>
<sequence length="82" mass="9085">MPPLTVHRYEDVAVLGEESGVQIRVPNPFAPHGQGRRKGGAPPPERTAEPRQGVRVLPQADSAHPDLLRRPAYRVEVTFSIR</sequence>
<keyword evidence="3" id="KW-1185">Reference proteome</keyword>
<protein>
    <submittedName>
        <fullName evidence="2">Uncharacterized protein</fullName>
    </submittedName>
</protein>
<organism evidence="2 3">
    <name type="scientific">Saccharothrix coeruleofusca</name>
    <dbReference type="NCBI Taxonomy" id="33919"/>
    <lineage>
        <taxon>Bacteria</taxon>
        <taxon>Bacillati</taxon>
        <taxon>Actinomycetota</taxon>
        <taxon>Actinomycetes</taxon>
        <taxon>Pseudonocardiales</taxon>
        <taxon>Pseudonocardiaceae</taxon>
        <taxon>Saccharothrix</taxon>
    </lineage>
</organism>
<evidence type="ECO:0000256" key="1">
    <source>
        <dbReference type="SAM" id="MobiDB-lite"/>
    </source>
</evidence>
<reference evidence="2" key="1">
    <citation type="journal article" date="2014" name="Int. J. Syst. Evol. Microbiol.">
        <title>Complete genome sequence of Corynebacterium casei LMG S-19264T (=DSM 44701T), isolated from a smear-ripened cheese.</title>
        <authorList>
            <consortium name="US DOE Joint Genome Institute (JGI-PGF)"/>
            <person name="Walter F."/>
            <person name="Albersmeier A."/>
            <person name="Kalinowski J."/>
            <person name="Ruckert C."/>
        </authorList>
    </citation>
    <scope>NUCLEOTIDE SEQUENCE</scope>
    <source>
        <strain evidence="2">JCM 3313</strain>
    </source>
</reference>
<dbReference type="EMBL" id="BMRG01000020">
    <property type="protein sequence ID" value="GGP80288.1"/>
    <property type="molecule type" value="Genomic_DNA"/>
</dbReference>
<proteinExistence type="predicted"/>
<dbReference type="AlphaFoldDB" id="A0A918EHS9"/>
<accession>A0A918EHS9</accession>
<name>A0A918EHS9_9PSEU</name>